<dbReference type="STRING" id="1122189.SAMN02745165_01185"/>
<accession>A0A1M6F839</accession>
<reference evidence="1 2" key="1">
    <citation type="submission" date="2016-11" db="EMBL/GenBank/DDBJ databases">
        <authorList>
            <person name="Jaros S."/>
            <person name="Januszkiewicz K."/>
            <person name="Wedrychowicz H."/>
        </authorList>
    </citation>
    <scope>NUCLEOTIDE SEQUENCE [LARGE SCALE GENOMIC DNA]</scope>
    <source>
        <strain evidence="1 2">DSM 5091</strain>
    </source>
</reference>
<gene>
    <name evidence="1" type="ORF">SAMN02745165_01185</name>
</gene>
<keyword evidence="2" id="KW-1185">Reference proteome</keyword>
<name>A0A1M6F839_MALRU</name>
<protein>
    <submittedName>
        <fullName evidence="1">Uncharacterized protein</fullName>
    </submittedName>
</protein>
<dbReference type="AlphaFoldDB" id="A0A1M6F839"/>
<evidence type="ECO:0000313" key="2">
    <source>
        <dbReference type="Proteomes" id="UP000184171"/>
    </source>
</evidence>
<dbReference type="Proteomes" id="UP000184171">
    <property type="component" value="Unassembled WGS sequence"/>
</dbReference>
<dbReference type="EMBL" id="FQZT01000003">
    <property type="protein sequence ID" value="SHI93811.1"/>
    <property type="molecule type" value="Genomic_DNA"/>
</dbReference>
<dbReference type="RefSeq" id="WP_153305028.1">
    <property type="nucleotide sequence ID" value="NZ_FQZT01000003.1"/>
</dbReference>
<sequence length="58" mass="6685">MNESLKKWAKEATILPPEKRPVRLESNPILTCFTVSSFAVPTKAIRRIERIGDRGRYL</sequence>
<proteinExistence type="predicted"/>
<organism evidence="1 2">
    <name type="scientific">Malonomonas rubra DSM 5091</name>
    <dbReference type="NCBI Taxonomy" id="1122189"/>
    <lineage>
        <taxon>Bacteria</taxon>
        <taxon>Pseudomonadati</taxon>
        <taxon>Thermodesulfobacteriota</taxon>
        <taxon>Desulfuromonadia</taxon>
        <taxon>Desulfuromonadales</taxon>
        <taxon>Geopsychrobacteraceae</taxon>
        <taxon>Malonomonas</taxon>
    </lineage>
</organism>
<evidence type="ECO:0000313" key="1">
    <source>
        <dbReference type="EMBL" id="SHI93811.1"/>
    </source>
</evidence>